<evidence type="ECO:0000313" key="2">
    <source>
        <dbReference type="EMBL" id="KGN91462.1"/>
    </source>
</evidence>
<name>A0ABR4XIP8_9PORP</name>
<dbReference type="Proteomes" id="UP000030101">
    <property type="component" value="Unassembled WGS sequence"/>
</dbReference>
<accession>A0ABR4XIP8</accession>
<feature type="transmembrane region" description="Helical" evidence="1">
    <location>
        <begin position="14"/>
        <end position="38"/>
    </location>
</feature>
<evidence type="ECO:0000313" key="3">
    <source>
        <dbReference type="Proteomes" id="UP000030101"/>
    </source>
</evidence>
<keyword evidence="3" id="KW-1185">Reference proteome</keyword>
<proteinExistence type="predicted"/>
<keyword evidence="1" id="KW-1133">Transmembrane helix</keyword>
<gene>
    <name evidence="2" type="ORF">HQ43_09880</name>
</gene>
<dbReference type="EMBL" id="JQZV01000014">
    <property type="protein sequence ID" value="KGN91462.1"/>
    <property type="molecule type" value="Genomic_DNA"/>
</dbReference>
<keyword evidence="1" id="KW-0472">Membrane</keyword>
<sequence>MTRNNTKRKKRRKIGIMISVINIFLLIFNITVGIYNLAKIRKEIRLLNYDATKSSIAIAKEFPMFEIQYFDIDLSAFEEFKTYKKTTDSLSTEALRNYLFVENDINNLEEIGFDVDSIPINRESIVALAIKQIGGSIAKDVTIEYDYLQSSSGLHYFTTTAEDVISLDKIKKDISGKTFSKQKHTIRYGDIPIGRGLVIPLFCIYDVYNPDNVESLDGNELWSITSPRVLVPIKISFKNIYNDKTDSIEIRKMNKSTITYSLYIEGRG</sequence>
<keyword evidence="1" id="KW-0812">Transmembrane</keyword>
<organism evidence="2 3">
    <name type="scientific">Porphyromonas canoris</name>
    <dbReference type="NCBI Taxonomy" id="36875"/>
    <lineage>
        <taxon>Bacteria</taxon>
        <taxon>Pseudomonadati</taxon>
        <taxon>Bacteroidota</taxon>
        <taxon>Bacteroidia</taxon>
        <taxon>Bacteroidales</taxon>
        <taxon>Porphyromonadaceae</taxon>
        <taxon>Porphyromonas</taxon>
    </lineage>
</organism>
<dbReference type="RefSeq" id="WP_036793026.1">
    <property type="nucleotide sequence ID" value="NZ_JQZV01000014.1"/>
</dbReference>
<evidence type="ECO:0000256" key="1">
    <source>
        <dbReference type="SAM" id="Phobius"/>
    </source>
</evidence>
<reference evidence="2 3" key="1">
    <citation type="submission" date="2014-08" db="EMBL/GenBank/DDBJ databases">
        <title>Porphyromonas canoris strain:OH2762 Genome sequencing.</title>
        <authorList>
            <person name="Wallis C."/>
            <person name="Deusch O."/>
            <person name="O'Flynn C."/>
            <person name="Davis I."/>
            <person name="Jospin G."/>
            <person name="Darling A.E."/>
            <person name="Coil D.A."/>
            <person name="Alexiev A."/>
            <person name="Horsfall A."/>
            <person name="Kirkwood N."/>
            <person name="Harris S."/>
            <person name="Eisen J.A."/>
        </authorList>
    </citation>
    <scope>NUCLEOTIDE SEQUENCE [LARGE SCALE GENOMIC DNA]</scope>
    <source>
        <strain evidence="3">COT-108 OH2762</strain>
    </source>
</reference>
<protein>
    <submittedName>
        <fullName evidence="2">Uncharacterized protein</fullName>
    </submittedName>
</protein>
<comment type="caution">
    <text evidence="2">The sequence shown here is derived from an EMBL/GenBank/DDBJ whole genome shotgun (WGS) entry which is preliminary data.</text>
</comment>